<evidence type="ECO:0000313" key="4">
    <source>
        <dbReference type="Proteomes" id="UP000747110"/>
    </source>
</evidence>
<reference evidence="2" key="1">
    <citation type="journal article" date="2021" name="Proc. Natl. Acad. Sci. U.S.A.">
        <title>Three genomes in the algal genus Volvox reveal the fate of a haploid sex-determining region after a transition to homothallism.</title>
        <authorList>
            <person name="Yamamoto K."/>
            <person name="Hamaji T."/>
            <person name="Kawai-Toyooka H."/>
            <person name="Matsuzaki R."/>
            <person name="Takahashi F."/>
            <person name="Nishimura Y."/>
            <person name="Kawachi M."/>
            <person name="Noguchi H."/>
            <person name="Minakuchi Y."/>
            <person name="Umen J.G."/>
            <person name="Toyoda A."/>
            <person name="Nozaki H."/>
        </authorList>
    </citation>
    <scope>NUCLEOTIDE SEQUENCE</scope>
    <source>
        <strain evidence="3">NIES-3785</strain>
        <strain evidence="2">NIES-3786</strain>
    </source>
</reference>
<evidence type="ECO:0000313" key="3">
    <source>
        <dbReference type="EMBL" id="GIM02250.1"/>
    </source>
</evidence>
<dbReference type="OrthoDB" id="537030at2759"/>
<feature type="coiled-coil region" evidence="1">
    <location>
        <begin position="4"/>
        <end position="31"/>
    </location>
</feature>
<accession>A0A8J4CI45</accession>
<keyword evidence="4" id="KW-1185">Reference proteome</keyword>
<dbReference type="Proteomes" id="UP000722791">
    <property type="component" value="Unassembled WGS sequence"/>
</dbReference>
<evidence type="ECO:0000313" key="2">
    <source>
        <dbReference type="EMBL" id="GIL82156.1"/>
    </source>
</evidence>
<proteinExistence type="predicted"/>
<protein>
    <submittedName>
        <fullName evidence="2">Uncharacterized protein</fullName>
    </submittedName>
</protein>
<name>A0A8J4CI45_9CHLO</name>
<gene>
    <name evidence="2" type="ORF">Vretifemale_11086</name>
    <name evidence="3" type="ORF">Vretimale_7165</name>
</gene>
<dbReference type="AlphaFoldDB" id="A0A8J4CI45"/>
<dbReference type="EMBL" id="BNCP01000023">
    <property type="protein sequence ID" value="GIL82156.1"/>
    <property type="molecule type" value="Genomic_DNA"/>
</dbReference>
<keyword evidence="1" id="KW-0175">Coiled coil</keyword>
<dbReference type="EMBL" id="BNCQ01000011">
    <property type="protein sequence ID" value="GIM02250.1"/>
    <property type="molecule type" value="Genomic_DNA"/>
</dbReference>
<organism evidence="2 4">
    <name type="scientific">Volvox reticuliferus</name>
    <dbReference type="NCBI Taxonomy" id="1737510"/>
    <lineage>
        <taxon>Eukaryota</taxon>
        <taxon>Viridiplantae</taxon>
        <taxon>Chlorophyta</taxon>
        <taxon>core chlorophytes</taxon>
        <taxon>Chlorophyceae</taxon>
        <taxon>CS clade</taxon>
        <taxon>Chlamydomonadales</taxon>
        <taxon>Volvocaceae</taxon>
        <taxon>Volvox</taxon>
    </lineage>
</organism>
<sequence length="615" mass="68250">MEEKEKLEMIIRDLEAEIRVWSAKAESAEDTADKNFYRELLLSLRKEKLMRLEMLGARGSAAGLGVESTTGSDLAAGLGVGSTAGAGPPARKLRLRQDLQNQDLFFFEPMDAISAAAVASPGVTSTFFLDPKGRQTDELKNWLRLAEQLYHEGKPILPLFINGLVKSGKSFILNEVLPAVVNTYYCSGGSSQQHASMAQPNFLRVNCLPCNRISGSGGFLMDFLVKLKESAAEQQLSAAASTPVPSDRFTLNMLAAIQDFMQRLPRDRLNFLLIDEAQSFYLLRRPVSNDCPQHGSTLDMDAVLQMRVILKELLLDSPRWVAWAITGSSMAMLWANVAVTPPNGFALIMHHRQLNLDHKVSMGVVQVAWEQLKAQAATWDPALPNELFWQSPPQIAMLAYLCQEWRYRRTASTAVELVEQTMTQKLIPEVLADLRIVLQVLGKPIDQLRTLRELLDPAAGVEAGKLAPAFEALLGSFTTKRAGRLYLDNPLFARVIHAVTTESGELVESINTVQQWNSPTMFRELIVLGERCKERGKLYQSFKDLHILLEDMASALALTPDRSWITAATARAARPTSRKITGHKLSRTPRLGFAGFTCCCAMSFAMAISWSSRRP</sequence>
<comment type="caution">
    <text evidence="2">The sequence shown here is derived from an EMBL/GenBank/DDBJ whole genome shotgun (WGS) entry which is preliminary data.</text>
</comment>
<dbReference type="Proteomes" id="UP000747110">
    <property type="component" value="Unassembled WGS sequence"/>
</dbReference>
<evidence type="ECO:0000256" key="1">
    <source>
        <dbReference type="SAM" id="Coils"/>
    </source>
</evidence>